<name>A0A6F8YDG1_9ACTN</name>
<dbReference type="Proteomes" id="UP000503011">
    <property type="component" value="Chromosome"/>
</dbReference>
<proteinExistence type="predicted"/>
<gene>
    <name evidence="3" type="ORF">Psuf_014130</name>
</gene>
<dbReference type="RefSeq" id="WP_197945835.1">
    <property type="nucleotide sequence ID" value="NZ_AP022871.1"/>
</dbReference>
<evidence type="ECO:0000256" key="1">
    <source>
        <dbReference type="SAM" id="Phobius"/>
    </source>
</evidence>
<dbReference type="AlphaFoldDB" id="A0A6F8YDG1"/>
<dbReference type="InterPro" id="IPR045535">
    <property type="entry name" value="ThsA_Macro"/>
</dbReference>
<feature type="transmembrane region" description="Helical" evidence="1">
    <location>
        <begin position="51"/>
        <end position="69"/>
    </location>
</feature>
<dbReference type="KEGG" id="psuu:Psuf_014130"/>
<organism evidence="3 4">
    <name type="scientific">Phytohabitans suffuscus</name>
    <dbReference type="NCBI Taxonomy" id="624315"/>
    <lineage>
        <taxon>Bacteria</taxon>
        <taxon>Bacillati</taxon>
        <taxon>Actinomycetota</taxon>
        <taxon>Actinomycetes</taxon>
        <taxon>Micromonosporales</taxon>
        <taxon>Micromonosporaceae</taxon>
    </lineage>
</organism>
<protein>
    <recommendedName>
        <fullName evidence="2">Thoeris protein ThsA Macro domain-containing protein</fullName>
    </recommendedName>
</protein>
<dbReference type="InterPro" id="IPR043472">
    <property type="entry name" value="Macro_dom-like"/>
</dbReference>
<reference evidence="3 4" key="1">
    <citation type="submission" date="2020-03" db="EMBL/GenBank/DDBJ databases">
        <title>Whole genome shotgun sequence of Phytohabitans suffuscus NBRC 105367.</title>
        <authorList>
            <person name="Komaki H."/>
            <person name="Tamura T."/>
        </authorList>
    </citation>
    <scope>NUCLEOTIDE SEQUENCE [LARGE SCALE GENOMIC DNA]</scope>
    <source>
        <strain evidence="3 4">NBRC 105367</strain>
    </source>
</reference>
<evidence type="ECO:0000259" key="2">
    <source>
        <dbReference type="Pfam" id="PF20016"/>
    </source>
</evidence>
<dbReference type="Pfam" id="PF20016">
    <property type="entry name" value="ThsA_Macro"/>
    <property type="match status" value="1"/>
</dbReference>
<keyword evidence="1" id="KW-1133">Transmembrane helix</keyword>
<dbReference type="SUPFAM" id="SSF52949">
    <property type="entry name" value="Macro domain-like"/>
    <property type="match status" value="1"/>
</dbReference>
<evidence type="ECO:0000313" key="3">
    <source>
        <dbReference type="EMBL" id="BCB84100.1"/>
    </source>
</evidence>
<evidence type="ECO:0000313" key="4">
    <source>
        <dbReference type="Proteomes" id="UP000503011"/>
    </source>
</evidence>
<dbReference type="EMBL" id="AP022871">
    <property type="protein sequence ID" value="BCB84100.1"/>
    <property type="molecule type" value="Genomic_DNA"/>
</dbReference>
<feature type="domain" description="Thoeris protein ThsA Macro" evidence="2">
    <location>
        <begin position="85"/>
        <end position="269"/>
    </location>
</feature>
<feature type="transmembrane region" description="Helical" evidence="1">
    <location>
        <begin position="20"/>
        <end position="39"/>
    </location>
</feature>
<accession>A0A6F8YDG1</accession>
<sequence>MSLRYGLKLVFATWRGMRIFLSSFLAAFGLISAVVQFVGQLFPSLISRPGLVTLSAFVLCVGGGLARAYPSGRIRREFKQPEIAVTVVVGDLFQQDGHIVVGFTDTFDTSTTGNRVISRHSVQGQLAERRYGGDRRRLDREISAALSRHTPHEIESRGRKAHGKLRRFRIGTVAVIGKPPRLVFAVAYSRMGNDFVARSSVDDIWMSLGTLWDAIYSHAQHGRVAIPLIGSGLARVDMLERQNLLRMILLSFLARSRQGVVCRELRIVIWPADLELIDMLEVEAFLRTL</sequence>
<keyword evidence="1" id="KW-0472">Membrane</keyword>
<keyword evidence="1" id="KW-0812">Transmembrane</keyword>
<keyword evidence="4" id="KW-1185">Reference proteome</keyword>
<reference evidence="3 4" key="2">
    <citation type="submission" date="2020-03" db="EMBL/GenBank/DDBJ databases">
        <authorList>
            <person name="Ichikawa N."/>
            <person name="Kimura A."/>
            <person name="Kitahashi Y."/>
            <person name="Uohara A."/>
        </authorList>
    </citation>
    <scope>NUCLEOTIDE SEQUENCE [LARGE SCALE GENOMIC DNA]</scope>
    <source>
        <strain evidence="3 4">NBRC 105367</strain>
    </source>
</reference>